<evidence type="ECO:0000256" key="5">
    <source>
        <dbReference type="ARBA" id="ARBA00023180"/>
    </source>
</evidence>
<dbReference type="PANTHER" id="PTHR36575">
    <property type="entry name" value="BINDING PROTEIN, PUTATIVE (AFU_ORTHOLOGUE AFUA_1G14430)-RELATED"/>
    <property type="match status" value="1"/>
</dbReference>
<evidence type="ECO:0000256" key="2">
    <source>
        <dbReference type="ARBA" id="ARBA00022723"/>
    </source>
</evidence>
<keyword evidence="5" id="KW-0325">Glycoprotein</keyword>
<dbReference type="GO" id="GO:0046872">
    <property type="term" value="F:metal ion binding"/>
    <property type="evidence" value="ECO:0007669"/>
    <property type="project" value="UniProtKB-KW"/>
</dbReference>
<feature type="domain" description="Chitin-binding type-4" evidence="8">
    <location>
        <begin position="21"/>
        <end position="188"/>
    </location>
</feature>
<evidence type="ECO:0000256" key="4">
    <source>
        <dbReference type="ARBA" id="ARBA00023157"/>
    </source>
</evidence>
<comment type="cofactor">
    <cofactor evidence="1">
        <name>Cu(2+)</name>
        <dbReference type="ChEBI" id="CHEBI:29036"/>
    </cofactor>
</comment>
<dbReference type="InterPro" id="IPR052282">
    <property type="entry name" value="Starch-active_LPMO"/>
</dbReference>
<dbReference type="EMBL" id="JAUKUA010000004">
    <property type="protein sequence ID" value="KAK0715604.1"/>
    <property type="molecule type" value="Genomic_DNA"/>
</dbReference>
<protein>
    <recommendedName>
        <fullName evidence="8">Chitin-binding type-4 domain-containing protein</fullName>
    </recommendedName>
</protein>
<accession>A0AA40AGX5</accession>
<evidence type="ECO:0000313" key="10">
    <source>
        <dbReference type="Proteomes" id="UP001172102"/>
    </source>
</evidence>
<evidence type="ECO:0000259" key="8">
    <source>
        <dbReference type="Pfam" id="PF03067"/>
    </source>
</evidence>
<proteinExistence type="inferred from homology"/>
<dbReference type="AlphaFoldDB" id="A0AA40AGX5"/>
<keyword evidence="4" id="KW-1015">Disulfide bond</keyword>
<evidence type="ECO:0000256" key="1">
    <source>
        <dbReference type="ARBA" id="ARBA00001973"/>
    </source>
</evidence>
<dbReference type="Proteomes" id="UP001172102">
    <property type="component" value="Unassembled WGS sequence"/>
</dbReference>
<evidence type="ECO:0000256" key="3">
    <source>
        <dbReference type="ARBA" id="ARBA00023008"/>
    </source>
</evidence>
<dbReference type="InterPro" id="IPR004302">
    <property type="entry name" value="Cellulose/chitin-bd_N"/>
</dbReference>
<evidence type="ECO:0000313" key="9">
    <source>
        <dbReference type="EMBL" id="KAK0715604.1"/>
    </source>
</evidence>
<feature type="chain" id="PRO_5041239728" description="Chitin-binding type-4 domain-containing protein" evidence="7">
    <location>
        <begin position="21"/>
        <end position="210"/>
    </location>
</feature>
<keyword evidence="2" id="KW-0479">Metal-binding</keyword>
<gene>
    <name evidence="9" type="ORF">B0H67DRAFT_601117</name>
</gene>
<keyword evidence="3" id="KW-0186">Copper</keyword>
<comment type="similarity">
    <text evidence="6">Belongs to the polysaccharide monooxygenase AA13 family.</text>
</comment>
<keyword evidence="10" id="KW-1185">Reference proteome</keyword>
<evidence type="ECO:0000256" key="6">
    <source>
        <dbReference type="ARBA" id="ARBA00034311"/>
    </source>
</evidence>
<dbReference type="Pfam" id="PF03067">
    <property type="entry name" value="LPMO_10"/>
    <property type="match status" value="1"/>
</dbReference>
<reference evidence="9" key="1">
    <citation type="submission" date="2023-06" db="EMBL/GenBank/DDBJ databases">
        <title>Genome-scale phylogeny and comparative genomics of the fungal order Sordariales.</title>
        <authorList>
            <consortium name="Lawrence Berkeley National Laboratory"/>
            <person name="Hensen N."/>
            <person name="Bonometti L."/>
            <person name="Westerberg I."/>
            <person name="Brannstrom I.O."/>
            <person name="Guillou S."/>
            <person name="Cros-Aarteil S."/>
            <person name="Calhoun S."/>
            <person name="Haridas S."/>
            <person name="Kuo A."/>
            <person name="Mondo S."/>
            <person name="Pangilinan J."/>
            <person name="Riley R."/>
            <person name="Labutti K."/>
            <person name="Andreopoulos B."/>
            <person name="Lipzen A."/>
            <person name="Chen C."/>
            <person name="Yanf M."/>
            <person name="Daum C."/>
            <person name="Ng V."/>
            <person name="Clum A."/>
            <person name="Steindorff A."/>
            <person name="Ohm R."/>
            <person name="Martin F."/>
            <person name="Silar P."/>
            <person name="Natvig D."/>
            <person name="Lalanne C."/>
            <person name="Gautier V."/>
            <person name="Ament-Velasquez S.L."/>
            <person name="Kruys A."/>
            <person name="Hutchinson M.I."/>
            <person name="Powell A.J."/>
            <person name="Barry K."/>
            <person name="Miller A.N."/>
            <person name="Grigoriev I.V."/>
            <person name="Debuchy R."/>
            <person name="Gladieux P."/>
            <person name="Thoren M.H."/>
            <person name="Johannesson H."/>
        </authorList>
    </citation>
    <scope>NUCLEOTIDE SEQUENCE</scope>
    <source>
        <strain evidence="9">SMH4607-1</strain>
    </source>
</reference>
<name>A0AA40AGX5_9PEZI</name>
<evidence type="ECO:0000256" key="7">
    <source>
        <dbReference type="SAM" id="SignalP"/>
    </source>
</evidence>
<dbReference type="PANTHER" id="PTHR36575:SF2">
    <property type="entry name" value="CHITIN-BINDING TYPE-4 DOMAIN-CONTAINING PROTEIN-RELATED"/>
    <property type="match status" value="1"/>
</dbReference>
<keyword evidence="7" id="KW-0732">Signal</keyword>
<feature type="signal peptide" evidence="7">
    <location>
        <begin position="1"/>
        <end position="20"/>
    </location>
</feature>
<organism evidence="9 10">
    <name type="scientific">Lasiosphaeris hirsuta</name>
    <dbReference type="NCBI Taxonomy" id="260670"/>
    <lineage>
        <taxon>Eukaryota</taxon>
        <taxon>Fungi</taxon>
        <taxon>Dikarya</taxon>
        <taxon>Ascomycota</taxon>
        <taxon>Pezizomycotina</taxon>
        <taxon>Sordariomycetes</taxon>
        <taxon>Sordariomycetidae</taxon>
        <taxon>Sordariales</taxon>
        <taxon>Lasiosphaeriaceae</taxon>
        <taxon>Lasiosphaeris</taxon>
    </lineage>
</organism>
<comment type="caution">
    <text evidence="9">The sequence shown here is derived from an EMBL/GenBank/DDBJ whole genome shotgun (WGS) entry which is preliminary data.</text>
</comment>
<sequence>MRRSALLAAAAVVAARAVSAHGNITSPPARLPGPAMLAACGQTAVNTVLGDGTIALEEVKASSALCKVDLCRGAVFEDNINRVQLFTPGQVVVVTVALPIPHEGPANVSIVQTATNKIVGDMLLVFDTYADEKLAELPANNTAFGVTLPSGKAGQAVAEACPTAGSCVLQWWWLGTDAKQTYESCIDFGYRTMPYVDHYNQPDLALRSSL</sequence>